<name>A0A165S872_9AGAM</name>
<dbReference type="GO" id="GO:0004497">
    <property type="term" value="F:monooxygenase activity"/>
    <property type="evidence" value="ECO:0007669"/>
    <property type="project" value="UniProtKB-KW"/>
</dbReference>
<reference evidence="8 9" key="1">
    <citation type="journal article" date="2016" name="Mol. Biol. Evol.">
        <title>Comparative Genomics of Early-Diverging Mushroom-Forming Fungi Provides Insights into the Origins of Lignocellulose Decay Capabilities.</title>
        <authorList>
            <person name="Nagy L.G."/>
            <person name="Riley R."/>
            <person name="Tritt A."/>
            <person name="Adam C."/>
            <person name="Daum C."/>
            <person name="Floudas D."/>
            <person name="Sun H."/>
            <person name="Yadav J.S."/>
            <person name="Pangilinan J."/>
            <person name="Larsson K.H."/>
            <person name="Matsuura K."/>
            <person name="Barry K."/>
            <person name="Labutti K."/>
            <person name="Kuo R."/>
            <person name="Ohm R.A."/>
            <person name="Bhattacharya S.S."/>
            <person name="Shirouzu T."/>
            <person name="Yoshinaga Y."/>
            <person name="Martin F.M."/>
            <person name="Grigoriev I.V."/>
            <person name="Hibbett D.S."/>
        </authorList>
    </citation>
    <scope>NUCLEOTIDE SEQUENCE [LARGE SCALE GENOMIC DNA]</scope>
    <source>
        <strain evidence="8 9">HHB14362 ss-1</strain>
    </source>
</reference>
<keyword evidence="7" id="KW-0503">Monooxygenase</keyword>
<dbReference type="Gene3D" id="1.10.630.10">
    <property type="entry name" value="Cytochrome P450"/>
    <property type="match status" value="1"/>
</dbReference>
<keyword evidence="4 7" id="KW-0560">Oxidoreductase</keyword>
<dbReference type="EMBL" id="KV425575">
    <property type="protein sequence ID" value="KZT24794.1"/>
    <property type="molecule type" value="Genomic_DNA"/>
</dbReference>
<dbReference type="PANTHER" id="PTHR46206">
    <property type="entry name" value="CYTOCHROME P450"/>
    <property type="match status" value="1"/>
</dbReference>
<organism evidence="8 9">
    <name type="scientific">Neolentinus lepideus HHB14362 ss-1</name>
    <dbReference type="NCBI Taxonomy" id="1314782"/>
    <lineage>
        <taxon>Eukaryota</taxon>
        <taxon>Fungi</taxon>
        <taxon>Dikarya</taxon>
        <taxon>Basidiomycota</taxon>
        <taxon>Agaricomycotina</taxon>
        <taxon>Agaricomycetes</taxon>
        <taxon>Gloeophyllales</taxon>
        <taxon>Gloeophyllaceae</taxon>
        <taxon>Neolentinus</taxon>
    </lineage>
</organism>
<dbReference type="PROSITE" id="PS00086">
    <property type="entry name" value="CYTOCHROME_P450"/>
    <property type="match status" value="1"/>
</dbReference>
<dbReference type="Proteomes" id="UP000076761">
    <property type="component" value="Unassembled WGS sequence"/>
</dbReference>
<proteinExistence type="inferred from homology"/>
<dbReference type="GO" id="GO:0005506">
    <property type="term" value="F:iron ion binding"/>
    <property type="evidence" value="ECO:0007669"/>
    <property type="project" value="InterPro"/>
</dbReference>
<evidence type="ECO:0000256" key="1">
    <source>
        <dbReference type="ARBA" id="ARBA00001971"/>
    </source>
</evidence>
<dbReference type="OrthoDB" id="1844152at2759"/>
<sequence>MCLLTSSAFKDTLIWVLWKPRPLDAIPTVGASGPLTSYVSAIRFMFHGRDMIQQGYRRFYDGGVFKIPMIDRYMVVVVGRKLSEELRAAPEGVFSLTQALVDMLHFDFAFGKKVYLNPVHTHLIKTKMTKAIAAFTPDLYNECIQGFEKYMPLDDSKEWKAVPCLPTCSRLSVIIINRILVGDPLCRDPEYIKLILQFIVDVFKSRMLFALLPRSLKPIVGRFATNIPSQVHLGMRLLKPILDERTKILEGSDGEWSALPDDMLSWLMASVPRDETLETMTRRLLAVNVAAIHSIRHTFSHSIFYLAVNQELIPPIRKEVEEAIAEDGWTKTAMSKLYLLDSFLKEVLRFNKDRAWSLNRKALKDFTFSDGTFIPKGTSIAACATPVHMDGSVYPDPAKFDAYRFYRLMERDNDASRHLLVKTSLEYLTFGHGSHACPGRFFAANQLKLMLSYLLLNYDIELETPGVMPERVWFEESVLPNPRANILYRKRQA</sequence>
<comment type="cofactor">
    <cofactor evidence="1 6">
        <name>heme</name>
        <dbReference type="ChEBI" id="CHEBI:30413"/>
    </cofactor>
</comment>
<dbReference type="AlphaFoldDB" id="A0A165S872"/>
<keyword evidence="5 6" id="KW-0408">Iron</keyword>
<dbReference type="InterPro" id="IPR001128">
    <property type="entry name" value="Cyt_P450"/>
</dbReference>
<comment type="similarity">
    <text evidence="2 7">Belongs to the cytochrome P450 family.</text>
</comment>
<dbReference type="GO" id="GO:0016705">
    <property type="term" value="F:oxidoreductase activity, acting on paired donors, with incorporation or reduction of molecular oxygen"/>
    <property type="evidence" value="ECO:0007669"/>
    <property type="project" value="InterPro"/>
</dbReference>
<dbReference type="GO" id="GO:0020037">
    <property type="term" value="F:heme binding"/>
    <property type="evidence" value="ECO:0007669"/>
    <property type="project" value="InterPro"/>
</dbReference>
<dbReference type="InParanoid" id="A0A165S872"/>
<feature type="binding site" description="axial binding residue" evidence="6">
    <location>
        <position position="437"/>
    </location>
    <ligand>
        <name>heme</name>
        <dbReference type="ChEBI" id="CHEBI:30413"/>
    </ligand>
    <ligandPart>
        <name>Fe</name>
        <dbReference type="ChEBI" id="CHEBI:18248"/>
    </ligandPart>
</feature>
<keyword evidence="3 6" id="KW-0479">Metal-binding</keyword>
<dbReference type="PRINTS" id="PR00465">
    <property type="entry name" value="EP450IV"/>
</dbReference>
<evidence type="ECO:0000313" key="9">
    <source>
        <dbReference type="Proteomes" id="UP000076761"/>
    </source>
</evidence>
<dbReference type="InterPro" id="IPR036396">
    <property type="entry name" value="Cyt_P450_sf"/>
</dbReference>
<dbReference type="Pfam" id="PF00067">
    <property type="entry name" value="p450"/>
    <property type="match status" value="1"/>
</dbReference>
<evidence type="ECO:0000256" key="3">
    <source>
        <dbReference type="ARBA" id="ARBA00022723"/>
    </source>
</evidence>
<evidence type="ECO:0000256" key="5">
    <source>
        <dbReference type="ARBA" id="ARBA00023004"/>
    </source>
</evidence>
<dbReference type="InterPro" id="IPR017972">
    <property type="entry name" value="Cyt_P450_CS"/>
</dbReference>
<evidence type="ECO:0000256" key="4">
    <source>
        <dbReference type="ARBA" id="ARBA00023002"/>
    </source>
</evidence>
<evidence type="ECO:0000256" key="2">
    <source>
        <dbReference type="ARBA" id="ARBA00010617"/>
    </source>
</evidence>
<keyword evidence="6 7" id="KW-0349">Heme</keyword>
<gene>
    <name evidence="8" type="ORF">NEOLEDRAFT_1134438</name>
</gene>
<dbReference type="STRING" id="1314782.A0A165S872"/>
<evidence type="ECO:0000256" key="6">
    <source>
        <dbReference type="PIRSR" id="PIRSR602403-1"/>
    </source>
</evidence>
<dbReference type="SUPFAM" id="SSF48264">
    <property type="entry name" value="Cytochrome P450"/>
    <property type="match status" value="1"/>
</dbReference>
<dbReference type="CDD" id="cd11041">
    <property type="entry name" value="CYP503A1-like"/>
    <property type="match status" value="1"/>
</dbReference>
<protein>
    <submittedName>
        <fullName evidence="8">Cytochrome P450</fullName>
    </submittedName>
</protein>
<evidence type="ECO:0000313" key="8">
    <source>
        <dbReference type="EMBL" id="KZT24794.1"/>
    </source>
</evidence>
<keyword evidence="9" id="KW-1185">Reference proteome</keyword>
<accession>A0A165S872</accession>
<evidence type="ECO:0000256" key="7">
    <source>
        <dbReference type="RuleBase" id="RU000461"/>
    </source>
</evidence>
<dbReference type="InterPro" id="IPR002403">
    <property type="entry name" value="Cyt_P450_E_grp-IV"/>
</dbReference>